<comment type="caution">
    <text evidence="1">The sequence shown here is derived from an EMBL/GenBank/DDBJ whole genome shotgun (WGS) entry which is preliminary data.</text>
</comment>
<dbReference type="Proteomes" id="UP001596065">
    <property type="component" value="Unassembled WGS sequence"/>
</dbReference>
<gene>
    <name evidence="1" type="ORF">ACFP3J_03030</name>
</gene>
<protein>
    <submittedName>
        <fullName evidence="1">Uncharacterized protein</fullName>
    </submittedName>
</protein>
<evidence type="ECO:0000313" key="2">
    <source>
        <dbReference type="Proteomes" id="UP001596065"/>
    </source>
</evidence>
<keyword evidence="2" id="KW-1185">Reference proteome</keyword>
<evidence type="ECO:0000313" key="1">
    <source>
        <dbReference type="EMBL" id="MFC5654466.1"/>
    </source>
</evidence>
<accession>A0ABW0WDC4</accession>
<reference evidence="2" key="1">
    <citation type="journal article" date="2019" name="Int. J. Syst. Evol. Microbiol.">
        <title>The Global Catalogue of Microorganisms (GCM) 10K type strain sequencing project: providing services to taxonomists for standard genome sequencing and annotation.</title>
        <authorList>
            <consortium name="The Broad Institute Genomics Platform"/>
            <consortium name="The Broad Institute Genome Sequencing Center for Infectious Disease"/>
            <person name="Wu L."/>
            <person name="Ma J."/>
        </authorList>
    </citation>
    <scope>NUCLEOTIDE SEQUENCE [LARGE SCALE GENOMIC DNA]</scope>
    <source>
        <strain evidence="2">KCTC 5701</strain>
    </source>
</reference>
<sequence length="121" mass="13297">MNEPQSLAEKITTRAEVALAREADVRADFTASITAGAALTPYILKPVMVAEAEAQPWRQVARAIKRGTDPVAALREAREDATETLLETAPTRSTDGLTNEADHIQREALRKFLRDTRRAIA</sequence>
<dbReference type="RefSeq" id="WP_344347235.1">
    <property type="nucleotide sequence ID" value="NZ_BAAASM010000009.1"/>
</dbReference>
<proteinExistence type="predicted"/>
<dbReference type="EMBL" id="JBHSOE010000003">
    <property type="protein sequence ID" value="MFC5654466.1"/>
    <property type="molecule type" value="Genomic_DNA"/>
</dbReference>
<name>A0ABW0WDC4_STRNO</name>
<organism evidence="1 2">
    <name type="scientific">Streptomyces nogalater</name>
    <dbReference type="NCBI Taxonomy" id="38314"/>
    <lineage>
        <taxon>Bacteria</taxon>
        <taxon>Bacillati</taxon>
        <taxon>Actinomycetota</taxon>
        <taxon>Actinomycetes</taxon>
        <taxon>Kitasatosporales</taxon>
        <taxon>Streptomycetaceae</taxon>
        <taxon>Streptomyces</taxon>
    </lineage>
</organism>